<feature type="region of interest" description="Disordered" evidence="1">
    <location>
        <begin position="528"/>
        <end position="604"/>
    </location>
</feature>
<proteinExistence type="predicted"/>
<protein>
    <submittedName>
        <fullName evidence="2">Uncharacterized protein</fullName>
    </submittedName>
</protein>
<keyword evidence="3" id="KW-1185">Reference proteome</keyword>
<dbReference type="PANTHER" id="PTHR31594:SF14">
    <property type="entry name" value="FIBRONECTIN TYPE-III DOMAIN-CONTAINING PROTEIN"/>
    <property type="match status" value="1"/>
</dbReference>
<accession>A0AAD5LDA1</accession>
<dbReference type="PANTHER" id="PTHR31594">
    <property type="entry name" value="AIG1-TYPE G DOMAIN-CONTAINING PROTEIN"/>
    <property type="match status" value="1"/>
</dbReference>
<dbReference type="EMBL" id="WJBH02000004">
    <property type="protein sequence ID" value="KAI9559805.1"/>
    <property type="molecule type" value="Genomic_DNA"/>
</dbReference>
<evidence type="ECO:0000313" key="3">
    <source>
        <dbReference type="Proteomes" id="UP000820818"/>
    </source>
</evidence>
<evidence type="ECO:0000313" key="2">
    <source>
        <dbReference type="EMBL" id="KAI9559805.1"/>
    </source>
</evidence>
<feature type="compositionally biased region" description="Polar residues" evidence="1">
    <location>
        <begin position="594"/>
        <end position="604"/>
    </location>
</feature>
<evidence type="ECO:0000256" key="1">
    <source>
        <dbReference type="SAM" id="MobiDB-lite"/>
    </source>
</evidence>
<reference evidence="2 3" key="1">
    <citation type="submission" date="2022-05" db="EMBL/GenBank/DDBJ databases">
        <title>A multi-omics perspective on studying reproductive biology in Daphnia sinensis.</title>
        <authorList>
            <person name="Jia J."/>
        </authorList>
    </citation>
    <scope>NUCLEOTIDE SEQUENCE [LARGE SCALE GENOMIC DNA]</scope>
    <source>
        <strain evidence="2 3">WSL</strain>
    </source>
</reference>
<sequence>MADPIRISALGRDGKVGDLYNYFTDVIVPIGSIDVPNKRKMISTTVEKPTFAFFYQQPEKFKSLLLGINSHLLQNMKQWSVSGHQLWFNDYLNSNSMDGDEEHAQVTLLFRVVRRTETLDQDFLRSKIDEYQLKSGEVGASHVIDEVVYGAEVICSMRKALDSSQETKEATEVSMYLAAKTYLDETIMKTSTAELPVELNQVSCMVLSSLEPGKKYKVTFELLNRYLQDLLKSDKEENQQKWKPIDFLLRNIPAIRIEARLWSDRKIKVDLEKERHQVTKKWMVKYIREISDNPSLEHCLNKIIDWFAYRRKNIQEIGLLLSGTEFELLTSEEIEDRMASNNYKMAKLFTLKVEYKQDSILNDMQRKLFGQQTSNTMLPVLTIFSCDKERLTSVRAALSEFANEAKLARWGSGHDTTYHIGVTSSTSDDGTIVTLDYSYQPPRTVSVDNPVKYCKEKDQQQFLFSSPSVSAPLSASPLTTTLVPNQNQQLKSDKYGERINYSYTNSAGNSHTELMDPEQDKMDIESHFSDVESSDGDCSQEKTGWIKIKPSTKDSTKMSITSKDQIEPKKNETGGGRGNGSIKDIRETDLSLDQVPNKQSNSDQ</sequence>
<organism evidence="2 3">
    <name type="scientific">Daphnia sinensis</name>
    <dbReference type="NCBI Taxonomy" id="1820382"/>
    <lineage>
        <taxon>Eukaryota</taxon>
        <taxon>Metazoa</taxon>
        <taxon>Ecdysozoa</taxon>
        <taxon>Arthropoda</taxon>
        <taxon>Crustacea</taxon>
        <taxon>Branchiopoda</taxon>
        <taxon>Diplostraca</taxon>
        <taxon>Cladocera</taxon>
        <taxon>Anomopoda</taxon>
        <taxon>Daphniidae</taxon>
        <taxon>Daphnia</taxon>
        <taxon>Daphnia similis group</taxon>
    </lineage>
</organism>
<dbReference type="Proteomes" id="UP000820818">
    <property type="component" value="Linkage Group LG4"/>
</dbReference>
<dbReference type="InterPro" id="IPR052090">
    <property type="entry name" value="Cytolytic_pore-forming_toxin"/>
</dbReference>
<comment type="caution">
    <text evidence="2">The sequence shown here is derived from an EMBL/GenBank/DDBJ whole genome shotgun (WGS) entry which is preliminary data.</text>
</comment>
<gene>
    <name evidence="2" type="ORF">GHT06_013812</name>
</gene>
<dbReference type="AlphaFoldDB" id="A0AAD5LDA1"/>
<name>A0AAD5LDA1_9CRUS</name>